<evidence type="ECO:0000256" key="7">
    <source>
        <dbReference type="PROSITE-ProRule" id="PRU10137"/>
    </source>
</evidence>
<accession>A0A1H4AE30</accession>
<evidence type="ECO:0000256" key="1">
    <source>
        <dbReference type="ARBA" id="ARBA00009913"/>
    </source>
</evidence>
<dbReference type="PROSITE" id="PS00398">
    <property type="entry name" value="RECOMBINASES_2"/>
    <property type="match status" value="1"/>
</dbReference>
<dbReference type="SMART" id="SM00857">
    <property type="entry name" value="Resolvase"/>
    <property type="match status" value="1"/>
</dbReference>
<dbReference type="Pfam" id="PF02796">
    <property type="entry name" value="HTH_7"/>
    <property type="match status" value="1"/>
</dbReference>
<dbReference type="InterPro" id="IPR006119">
    <property type="entry name" value="Resolv_N"/>
</dbReference>
<evidence type="ECO:0000313" key="9">
    <source>
        <dbReference type="EMBL" id="SEA34373.1"/>
    </source>
</evidence>
<dbReference type="EMBL" id="FNQN01000005">
    <property type="protein sequence ID" value="SEA34373.1"/>
    <property type="molecule type" value="Genomic_DNA"/>
</dbReference>
<keyword evidence="10" id="KW-1185">Reference proteome</keyword>
<dbReference type="SUPFAM" id="SSF53041">
    <property type="entry name" value="Resolvase-like"/>
    <property type="match status" value="1"/>
</dbReference>
<evidence type="ECO:0000256" key="4">
    <source>
        <dbReference type="ARBA" id="ARBA00023125"/>
    </source>
</evidence>
<dbReference type="Pfam" id="PF00239">
    <property type="entry name" value="Resolvase"/>
    <property type="match status" value="1"/>
</dbReference>
<dbReference type="OrthoDB" id="9797501at2"/>
<evidence type="ECO:0000259" key="8">
    <source>
        <dbReference type="PROSITE" id="PS51736"/>
    </source>
</evidence>
<dbReference type="PROSITE" id="PS51736">
    <property type="entry name" value="RECOMBINASES_3"/>
    <property type="match status" value="1"/>
</dbReference>
<dbReference type="Gene3D" id="1.10.10.60">
    <property type="entry name" value="Homeodomain-like"/>
    <property type="match status" value="1"/>
</dbReference>
<gene>
    <name evidence="9" type="ORF">SAMN05660420_01803</name>
</gene>
<dbReference type="FunFam" id="3.40.50.1390:FF:000001">
    <property type="entry name" value="DNA recombinase"/>
    <property type="match status" value="1"/>
</dbReference>
<feature type="domain" description="Resolvase/invertase-type recombinase catalytic" evidence="8">
    <location>
        <begin position="2"/>
        <end position="135"/>
    </location>
</feature>
<keyword evidence="2" id="KW-0229">DNA integration</keyword>
<dbReference type="CDD" id="cd03768">
    <property type="entry name" value="SR_ResInv"/>
    <property type="match status" value="1"/>
</dbReference>
<dbReference type="InterPro" id="IPR050639">
    <property type="entry name" value="SSR_resolvase"/>
</dbReference>
<keyword evidence="3" id="KW-0230">DNA invertase</keyword>
<comment type="similarity">
    <text evidence="1">Belongs to the site-specific recombinase resolvase family.</text>
</comment>
<dbReference type="PANTHER" id="PTHR30461:SF26">
    <property type="entry name" value="RESOLVASE HOMOLOG YNEB"/>
    <property type="match status" value="1"/>
</dbReference>
<dbReference type="PROSITE" id="PS00397">
    <property type="entry name" value="RECOMBINASES_1"/>
    <property type="match status" value="1"/>
</dbReference>
<dbReference type="InterPro" id="IPR006118">
    <property type="entry name" value="Recombinase_CS"/>
</dbReference>
<feature type="active site" description="O-(5'-phospho-DNA)-serine intermediate" evidence="6 7">
    <location>
        <position position="10"/>
    </location>
</feature>
<evidence type="ECO:0000313" key="10">
    <source>
        <dbReference type="Proteomes" id="UP000199409"/>
    </source>
</evidence>
<dbReference type="InterPro" id="IPR009057">
    <property type="entry name" value="Homeodomain-like_sf"/>
</dbReference>
<dbReference type="Proteomes" id="UP000199409">
    <property type="component" value="Unassembled WGS sequence"/>
</dbReference>
<dbReference type="GO" id="GO:0003677">
    <property type="term" value="F:DNA binding"/>
    <property type="evidence" value="ECO:0007669"/>
    <property type="project" value="UniProtKB-KW"/>
</dbReference>
<sequence length="183" mass="20573">MAIVGYARVSTTDQSLDIQIEQLKAAGCKKIFSEKASGSKSDREQLNTLLEYVREGDTVICTKMDRIARSTKHLLNIVDRLKQQNIAFKVLNINLDTATPTGKLMLTMLGAIAEFERELMLERQKEGIQKAKTDGKYKGRKPTARMQKDKILVLLGQDKKKADIARELGIGLSSVYRIINDMK</sequence>
<name>A0A1H4AE30_9BACT</name>
<evidence type="ECO:0000256" key="2">
    <source>
        <dbReference type="ARBA" id="ARBA00022908"/>
    </source>
</evidence>
<dbReference type="InterPro" id="IPR006120">
    <property type="entry name" value="Resolvase_HTH_dom"/>
</dbReference>
<proteinExistence type="inferred from homology"/>
<reference evidence="9 10" key="1">
    <citation type="submission" date="2016-10" db="EMBL/GenBank/DDBJ databases">
        <authorList>
            <person name="de Groot N.N."/>
        </authorList>
    </citation>
    <scope>NUCLEOTIDE SEQUENCE [LARGE SCALE GENOMIC DNA]</scope>
    <source>
        <strain evidence="9 10">DSM 7343</strain>
    </source>
</reference>
<keyword evidence="4" id="KW-0238">DNA-binding</keyword>
<dbReference type="InterPro" id="IPR036162">
    <property type="entry name" value="Resolvase-like_N_sf"/>
</dbReference>
<dbReference type="GO" id="GO:0015074">
    <property type="term" value="P:DNA integration"/>
    <property type="evidence" value="ECO:0007669"/>
    <property type="project" value="UniProtKB-KW"/>
</dbReference>
<dbReference type="STRING" id="37625.SAMN05660420_01803"/>
<keyword evidence="5" id="KW-0233">DNA recombination</keyword>
<dbReference type="Gene3D" id="3.40.50.1390">
    <property type="entry name" value="Resolvase, N-terminal catalytic domain"/>
    <property type="match status" value="1"/>
</dbReference>
<evidence type="ECO:0000256" key="5">
    <source>
        <dbReference type="ARBA" id="ARBA00023172"/>
    </source>
</evidence>
<dbReference type="AlphaFoldDB" id="A0A1H4AE30"/>
<dbReference type="PANTHER" id="PTHR30461">
    <property type="entry name" value="DNA-INVERTASE FROM LAMBDOID PROPHAGE"/>
    <property type="match status" value="1"/>
</dbReference>
<dbReference type="RefSeq" id="WP_092347082.1">
    <property type="nucleotide sequence ID" value="NZ_FNQN01000005.1"/>
</dbReference>
<evidence type="ECO:0000256" key="6">
    <source>
        <dbReference type="PIRSR" id="PIRSR606118-50"/>
    </source>
</evidence>
<organism evidence="9 10">
    <name type="scientific">Desulfuromusa kysingii</name>
    <dbReference type="NCBI Taxonomy" id="37625"/>
    <lineage>
        <taxon>Bacteria</taxon>
        <taxon>Pseudomonadati</taxon>
        <taxon>Thermodesulfobacteriota</taxon>
        <taxon>Desulfuromonadia</taxon>
        <taxon>Desulfuromonadales</taxon>
        <taxon>Geopsychrobacteraceae</taxon>
        <taxon>Desulfuromusa</taxon>
    </lineage>
</organism>
<evidence type="ECO:0000256" key="3">
    <source>
        <dbReference type="ARBA" id="ARBA00023100"/>
    </source>
</evidence>
<dbReference type="SUPFAM" id="SSF46689">
    <property type="entry name" value="Homeodomain-like"/>
    <property type="match status" value="1"/>
</dbReference>
<dbReference type="GO" id="GO:0000150">
    <property type="term" value="F:DNA strand exchange activity"/>
    <property type="evidence" value="ECO:0007669"/>
    <property type="project" value="UniProtKB-KW"/>
</dbReference>
<protein>
    <submittedName>
        <fullName evidence="9">Site-specific DNA recombinase</fullName>
    </submittedName>
</protein>